<comment type="caution">
    <text evidence="2">The sequence shown here is derived from an EMBL/GenBank/DDBJ whole genome shotgun (WGS) entry which is preliminary data.</text>
</comment>
<organism evidence="2 3">
    <name type="scientific">Aminobacter aganoensis</name>
    <dbReference type="NCBI Taxonomy" id="83264"/>
    <lineage>
        <taxon>Bacteria</taxon>
        <taxon>Pseudomonadati</taxon>
        <taxon>Pseudomonadota</taxon>
        <taxon>Alphaproteobacteria</taxon>
        <taxon>Hyphomicrobiales</taxon>
        <taxon>Phyllobacteriaceae</taxon>
        <taxon>Aminobacter</taxon>
    </lineage>
</organism>
<gene>
    <name evidence="2" type="ORF">GGR00_003308</name>
</gene>
<name>A0A7X0F9N0_9HYPH</name>
<accession>A0A7X0F9N0</accession>
<evidence type="ECO:0000313" key="3">
    <source>
        <dbReference type="Proteomes" id="UP000536262"/>
    </source>
</evidence>
<keyword evidence="3" id="KW-1185">Reference proteome</keyword>
<evidence type="ECO:0000313" key="2">
    <source>
        <dbReference type="EMBL" id="MBB6355504.1"/>
    </source>
</evidence>
<dbReference type="InterPro" id="IPR013022">
    <property type="entry name" value="Xyl_isomerase-like_TIM-brl"/>
</dbReference>
<dbReference type="RefSeq" id="WP_055974864.1">
    <property type="nucleotide sequence ID" value="NZ_BAABEG010000001.1"/>
</dbReference>
<feature type="domain" description="Xylose isomerase-like TIM barrel" evidence="1">
    <location>
        <begin position="23"/>
        <end position="243"/>
    </location>
</feature>
<dbReference type="GO" id="GO:0016853">
    <property type="term" value="F:isomerase activity"/>
    <property type="evidence" value="ECO:0007669"/>
    <property type="project" value="UniProtKB-KW"/>
</dbReference>
<dbReference type="PANTHER" id="PTHR12110:SF53">
    <property type="entry name" value="BLR5974 PROTEIN"/>
    <property type="match status" value="1"/>
</dbReference>
<sequence>MIGIVKSSLPEGRSLDACEALRSAAQKGLKGVLFNSLIDLSPALDPAELRAVRTEADRLGLYISSMLGVLNPALPFRGEAVAKAGGGDLETGVKRLVRLAADIGIHDMFFVIGMIEERFHDTVSWHDQRQSLAAMLLRCAPVLRECRSKLLLKTHEEITTSEVVSLVRTVGPDLLAIAFDPVNVVCRLEDPLEAAQRVAPYVAQVHVDDAIVRFQDGGIRRYLAPIGEGVLDWAAIMALMPDAKVWVEMHSGQFAMPIFDPAWLHAQPDIALAEYASVLAMAASFGRRAMPWNQDTPVERLPNALRRFQP</sequence>
<keyword evidence="2" id="KW-0413">Isomerase</keyword>
<dbReference type="AlphaFoldDB" id="A0A7X0F9N0"/>
<dbReference type="InterPro" id="IPR036237">
    <property type="entry name" value="Xyl_isomerase-like_sf"/>
</dbReference>
<dbReference type="InterPro" id="IPR050312">
    <property type="entry name" value="IolE/XylAMocC-like"/>
</dbReference>
<protein>
    <submittedName>
        <fullName evidence="2">Sugar phosphate isomerase/epimerase</fullName>
    </submittedName>
</protein>
<dbReference type="Proteomes" id="UP000536262">
    <property type="component" value="Unassembled WGS sequence"/>
</dbReference>
<dbReference type="Gene3D" id="3.20.20.150">
    <property type="entry name" value="Divalent-metal-dependent TIM barrel enzymes"/>
    <property type="match status" value="1"/>
</dbReference>
<dbReference type="PANTHER" id="PTHR12110">
    <property type="entry name" value="HYDROXYPYRUVATE ISOMERASE"/>
    <property type="match status" value="1"/>
</dbReference>
<dbReference type="EMBL" id="JACHOU010000008">
    <property type="protein sequence ID" value="MBB6355504.1"/>
    <property type="molecule type" value="Genomic_DNA"/>
</dbReference>
<dbReference type="SUPFAM" id="SSF51658">
    <property type="entry name" value="Xylose isomerase-like"/>
    <property type="match status" value="1"/>
</dbReference>
<reference evidence="2 3" key="1">
    <citation type="submission" date="2020-08" db="EMBL/GenBank/DDBJ databases">
        <title>Genomic Encyclopedia of Type Strains, Phase IV (KMG-IV): sequencing the most valuable type-strain genomes for metagenomic binning, comparative biology and taxonomic classification.</title>
        <authorList>
            <person name="Goeker M."/>
        </authorList>
    </citation>
    <scope>NUCLEOTIDE SEQUENCE [LARGE SCALE GENOMIC DNA]</scope>
    <source>
        <strain evidence="2 3">DSM 7051</strain>
    </source>
</reference>
<dbReference type="Pfam" id="PF01261">
    <property type="entry name" value="AP_endonuc_2"/>
    <property type="match status" value="1"/>
</dbReference>
<proteinExistence type="predicted"/>
<evidence type="ECO:0000259" key="1">
    <source>
        <dbReference type="Pfam" id="PF01261"/>
    </source>
</evidence>